<comment type="catalytic activity">
    <reaction evidence="6">
        <text>sucrose 6(F)-phosphate + H2O = sucrose + phosphate</text>
        <dbReference type="Rhea" id="RHEA:19289"/>
        <dbReference type="ChEBI" id="CHEBI:15377"/>
        <dbReference type="ChEBI" id="CHEBI:17992"/>
        <dbReference type="ChEBI" id="CHEBI:43474"/>
        <dbReference type="ChEBI" id="CHEBI:57723"/>
        <dbReference type="EC" id="3.1.3.24"/>
    </reaction>
</comment>
<dbReference type="InterPro" id="IPR023214">
    <property type="entry name" value="HAD_sf"/>
</dbReference>
<dbReference type="InterPro" id="IPR006380">
    <property type="entry name" value="SPP-like_dom"/>
</dbReference>
<comment type="pathway">
    <text evidence="2">Glycan biosynthesis; sucrose biosynthesis; sucrose from D-fructose 6-phosphate and UDP-alpha-D-glucose: step 2/2.</text>
</comment>
<evidence type="ECO:0000256" key="5">
    <source>
        <dbReference type="ARBA" id="ARBA00022801"/>
    </source>
</evidence>
<gene>
    <name evidence="8" type="primary">mfppA</name>
    <name evidence="8" type="ORF">C1752_02796</name>
</gene>
<evidence type="ECO:0000256" key="3">
    <source>
        <dbReference type="ARBA" id="ARBA00007211"/>
    </source>
</evidence>
<name>A0A2W1JHL4_9CYAN</name>
<dbReference type="GO" id="GO:0005986">
    <property type="term" value="P:sucrose biosynthetic process"/>
    <property type="evidence" value="ECO:0007669"/>
    <property type="project" value="UniProtKB-UniPathway"/>
</dbReference>
<evidence type="ECO:0000313" key="9">
    <source>
        <dbReference type="Proteomes" id="UP000248857"/>
    </source>
</evidence>
<dbReference type="NCBIfam" id="TIGR01482">
    <property type="entry name" value="SPP-subfamily"/>
    <property type="match status" value="1"/>
</dbReference>
<dbReference type="InterPro" id="IPR012847">
    <property type="entry name" value="Sucrose_phosphatase_pln/cyn"/>
</dbReference>
<comment type="caution">
    <text evidence="8">The sequence shown here is derived from an EMBL/GenBank/DDBJ whole genome shotgun (WGS) entry which is preliminary data.</text>
</comment>
<dbReference type="GO" id="GO:0000287">
    <property type="term" value="F:magnesium ion binding"/>
    <property type="evidence" value="ECO:0007669"/>
    <property type="project" value="InterPro"/>
</dbReference>
<keyword evidence="5 8" id="KW-0378">Hydrolase</keyword>
<dbReference type="Proteomes" id="UP000248857">
    <property type="component" value="Unassembled WGS sequence"/>
</dbReference>
<dbReference type="GO" id="GO:0050307">
    <property type="term" value="F:sucrose-phosphate phosphatase activity"/>
    <property type="evidence" value="ECO:0007669"/>
    <property type="project" value="UniProtKB-EC"/>
</dbReference>
<dbReference type="InterPro" id="IPR006379">
    <property type="entry name" value="HAD-SF_hydro_IIB"/>
</dbReference>
<comment type="similarity">
    <text evidence="3">Belongs to the sucrose phosphatase family.</text>
</comment>
<organism evidence="8 9">
    <name type="scientific">Acaryochloris thomasi RCC1774</name>
    <dbReference type="NCBI Taxonomy" id="1764569"/>
    <lineage>
        <taxon>Bacteria</taxon>
        <taxon>Bacillati</taxon>
        <taxon>Cyanobacteriota</taxon>
        <taxon>Cyanophyceae</taxon>
        <taxon>Acaryochloridales</taxon>
        <taxon>Acaryochloridaceae</taxon>
        <taxon>Acaryochloris</taxon>
        <taxon>Acaryochloris thomasi</taxon>
    </lineage>
</organism>
<dbReference type="Pfam" id="PF05116">
    <property type="entry name" value="S6PP"/>
    <property type="match status" value="1"/>
</dbReference>
<evidence type="ECO:0000313" key="8">
    <source>
        <dbReference type="EMBL" id="PZD73040.1"/>
    </source>
</evidence>
<dbReference type="SFLD" id="SFLDG01140">
    <property type="entry name" value="C2.B:_Phosphomannomutase_and_P"/>
    <property type="match status" value="1"/>
</dbReference>
<comment type="cofactor">
    <cofactor evidence="1">
        <name>Mg(2+)</name>
        <dbReference type="ChEBI" id="CHEBI:18420"/>
    </cofactor>
</comment>
<dbReference type="Gene3D" id="3.40.50.1000">
    <property type="entry name" value="HAD superfamily/HAD-like"/>
    <property type="match status" value="1"/>
</dbReference>
<keyword evidence="9" id="KW-1185">Reference proteome</keyword>
<dbReference type="PANTHER" id="PTHR46521">
    <property type="entry name" value="SUCROSE-PHOSPHATASE 2-RELATED"/>
    <property type="match status" value="1"/>
</dbReference>
<dbReference type="Gene3D" id="3.90.1070.10">
    <property type="match status" value="1"/>
</dbReference>
<dbReference type="InterPro" id="IPR051518">
    <property type="entry name" value="Sucrose_Phosphatase"/>
</dbReference>
<dbReference type="InterPro" id="IPR036412">
    <property type="entry name" value="HAD-like_sf"/>
</dbReference>
<dbReference type="NCBIfam" id="TIGR01484">
    <property type="entry name" value="HAD-SF-IIB"/>
    <property type="match status" value="1"/>
</dbReference>
<evidence type="ECO:0000259" key="7">
    <source>
        <dbReference type="Pfam" id="PF05116"/>
    </source>
</evidence>
<dbReference type="UniPathway" id="UPA00371">
    <property type="reaction ID" value="UER00546"/>
</dbReference>
<protein>
    <recommendedName>
        <fullName evidence="4">sucrose-phosphate phosphatase</fullName>
        <ecNumber evidence="4">3.1.3.24</ecNumber>
    </recommendedName>
</protein>
<feature type="domain" description="Sucrose phosphatase-like" evidence="7">
    <location>
        <begin position="3"/>
        <end position="246"/>
    </location>
</feature>
<sequence length="249" mass="27753">MTKFLLVTDLDNTLVGDHSALQTLNEKIEQHRIDFGSLLIYSTGRSLASYRDLCTHTKLLEPDALIVSVGTEIYLDGSNSPEPEWSERLQRHWNRAQILDTVTQVADLVPQSDSDQSDFKVSFSVDQNTAIAVVPKLETALQKQALAAKVIYSAGQHLDILPQEGDKGEALQFLRQRWQISAFRTAVSGDSGNDIALFNSGAERGIIVGNAQPELRQWHEQKPVKHHYLADGHCAAGILEGLRYFRFLS</sequence>
<dbReference type="EC" id="3.1.3.24" evidence="4"/>
<dbReference type="SFLD" id="SFLDG01141">
    <property type="entry name" value="C2.B.1:_Sucrose_Phosphatase_Li"/>
    <property type="match status" value="1"/>
</dbReference>
<dbReference type="SFLD" id="SFLDS00003">
    <property type="entry name" value="Haloacid_Dehalogenase"/>
    <property type="match status" value="1"/>
</dbReference>
<reference evidence="8 9" key="1">
    <citation type="journal article" date="2018" name="Sci. Rep.">
        <title>A novel species of the marine cyanobacterium Acaryochloris with a unique pigment content and lifestyle.</title>
        <authorList>
            <person name="Partensky F."/>
            <person name="Six C."/>
            <person name="Ratin M."/>
            <person name="Garczarek L."/>
            <person name="Vaulot D."/>
            <person name="Probert I."/>
            <person name="Calteau A."/>
            <person name="Gourvil P."/>
            <person name="Marie D."/>
            <person name="Grebert T."/>
            <person name="Bouchier C."/>
            <person name="Le Panse S."/>
            <person name="Gachenot M."/>
            <person name="Rodriguez F."/>
            <person name="Garrido J.L."/>
        </authorList>
    </citation>
    <scope>NUCLEOTIDE SEQUENCE [LARGE SCALE GENOMIC DNA]</scope>
    <source>
        <strain evidence="8 9">RCC1774</strain>
    </source>
</reference>
<dbReference type="OrthoDB" id="7847955at2"/>
<dbReference type="NCBIfam" id="TIGR01485">
    <property type="entry name" value="SPP_plant-cyano"/>
    <property type="match status" value="1"/>
</dbReference>
<dbReference type="PANTHER" id="PTHR46521:SF4">
    <property type="entry name" value="SUCROSE-PHOSPHATASE 2-RELATED"/>
    <property type="match status" value="1"/>
</dbReference>
<evidence type="ECO:0000256" key="6">
    <source>
        <dbReference type="ARBA" id="ARBA00048036"/>
    </source>
</evidence>
<dbReference type="RefSeq" id="WP_110986495.1">
    <property type="nucleotide sequence ID" value="NZ_CAWNWM010000007.1"/>
</dbReference>
<dbReference type="EMBL" id="PQWO01000007">
    <property type="protein sequence ID" value="PZD73040.1"/>
    <property type="molecule type" value="Genomic_DNA"/>
</dbReference>
<dbReference type="AlphaFoldDB" id="A0A2W1JHL4"/>
<evidence type="ECO:0000256" key="1">
    <source>
        <dbReference type="ARBA" id="ARBA00001946"/>
    </source>
</evidence>
<evidence type="ECO:0000256" key="4">
    <source>
        <dbReference type="ARBA" id="ARBA00013112"/>
    </source>
</evidence>
<dbReference type="SUPFAM" id="SSF56784">
    <property type="entry name" value="HAD-like"/>
    <property type="match status" value="1"/>
</dbReference>
<proteinExistence type="inferred from homology"/>
<accession>A0A2W1JHL4</accession>
<evidence type="ECO:0000256" key="2">
    <source>
        <dbReference type="ARBA" id="ARBA00005070"/>
    </source>
</evidence>